<dbReference type="InterPro" id="IPR051593">
    <property type="entry name" value="Ergosterol_Biosynth_ERG27"/>
</dbReference>
<name>A0ABR2XR11_9PEZI</name>
<gene>
    <name evidence="3" type="ORF">SCAR479_07270</name>
</gene>
<keyword evidence="4" id="KW-1185">Reference proteome</keyword>
<dbReference type="PANTHER" id="PTHR43647">
    <property type="entry name" value="DEHYDROGENASE"/>
    <property type="match status" value="1"/>
</dbReference>
<evidence type="ECO:0000256" key="2">
    <source>
        <dbReference type="ARBA" id="ARBA00023621"/>
    </source>
</evidence>
<proteinExistence type="predicted"/>
<organism evidence="3 4">
    <name type="scientific">Seiridium cardinale</name>
    <dbReference type="NCBI Taxonomy" id="138064"/>
    <lineage>
        <taxon>Eukaryota</taxon>
        <taxon>Fungi</taxon>
        <taxon>Dikarya</taxon>
        <taxon>Ascomycota</taxon>
        <taxon>Pezizomycotina</taxon>
        <taxon>Sordariomycetes</taxon>
        <taxon>Xylariomycetidae</taxon>
        <taxon>Amphisphaeriales</taxon>
        <taxon>Sporocadaceae</taxon>
        <taxon>Seiridium</taxon>
    </lineage>
</organism>
<dbReference type="PRINTS" id="PR00081">
    <property type="entry name" value="GDHRDH"/>
</dbReference>
<sequence length="385" mass="42289">MAATGAKGTILVTGTNGGLGSAIVEQIASKPELSAYHGLYTVRDTTHTPALTSALTRHPAHSHDIVGLELTKLDSVRQVAKEINVRVSTNELPPIRALILNAGFQDFGKQSWTGDDLDTTFAANYLGHWLLTLLLLQSVDKETGRIIVVGSYSHDPKDPRCIRTSAFTAPEYKTFVSDAASFEAIAKGRWSPATEDAGFRGGFRRYGAAKLFLIMMQHELQTRLNADATLGKICLLGVDPGGMITSMTRYAPWVIRVLVAKIIYPALLYINPNNGVVRPTSRSAGDILEAAFRSGDEGQLPKDKYYDGREPLETSEESRDEAKRKLVWEETVKLAGLKEGETLGVGIRELFFYTHIGDAIDSIMADMSKFMRDGNFKLFWGTTDK</sequence>
<dbReference type="InterPro" id="IPR036291">
    <property type="entry name" value="NAD(P)-bd_dom_sf"/>
</dbReference>
<evidence type="ECO:0000313" key="4">
    <source>
        <dbReference type="Proteomes" id="UP001465668"/>
    </source>
</evidence>
<dbReference type="EC" id="1.1.1.270" evidence="2"/>
<dbReference type="Pfam" id="PF00106">
    <property type="entry name" value="adh_short"/>
    <property type="match status" value="1"/>
</dbReference>
<protein>
    <recommendedName>
        <fullName evidence="2">3beta-hydroxysteroid 3-dehydrogenase</fullName>
        <ecNumber evidence="2">1.1.1.270</ecNumber>
    </recommendedName>
</protein>
<reference evidence="3 4" key="1">
    <citation type="submission" date="2024-02" db="EMBL/GenBank/DDBJ databases">
        <title>First draft genome assembly of two strains of Seiridium cardinale.</title>
        <authorList>
            <person name="Emiliani G."/>
            <person name="Scali E."/>
        </authorList>
    </citation>
    <scope>NUCLEOTIDE SEQUENCE [LARGE SCALE GENOMIC DNA]</scope>
    <source>
        <strain evidence="3 4">BM-138-000479</strain>
    </source>
</reference>
<dbReference type="InterPro" id="IPR002347">
    <property type="entry name" value="SDR_fam"/>
</dbReference>
<dbReference type="PANTHER" id="PTHR43647:SF4">
    <property type="entry name" value="KETOREDUCTASE (KR) DOMAIN-CONTAINING PROTEIN"/>
    <property type="match status" value="1"/>
</dbReference>
<evidence type="ECO:0000313" key="3">
    <source>
        <dbReference type="EMBL" id="KAK9776050.1"/>
    </source>
</evidence>
<dbReference type="Proteomes" id="UP001465668">
    <property type="component" value="Unassembled WGS sequence"/>
</dbReference>
<dbReference type="EMBL" id="JARVKM010000030">
    <property type="protein sequence ID" value="KAK9776050.1"/>
    <property type="molecule type" value="Genomic_DNA"/>
</dbReference>
<comment type="caution">
    <text evidence="3">The sequence shown here is derived from an EMBL/GenBank/DDBJ whole genome shotgun (WGS) entry which is preliminary data.</text>
</comment>
<dbReference type="SUPFAM" id="SSF51735">
    <property type="entry name" value="NAD(P)-binding Rossmann-fold domains"/>
    <property type="match status" value="1"/>
</dbReference>
<accession>A0ABR2XR11</accession>
<dbReference type="Gene3D" id="3.40.50.720">
    <property type="entry name" value="NAD(P)-binding Rossmann-like Domain"/>
    <property type="match status" value="1"/>
</dbReference>
<evidence type="ECO:0000256" key="1">
    <source>
        <dbReference type="ARBA" id="ARBA00023589"/>
    </source>
</evidence>
<comment type="pathway">
    <text evidence="1">Steroid biosynthesis; zymosterol biosynthesis; zymosterol from lanosterol: step 5/6.</text>
</comment>